<dbReference type="Pfam" id="PF13482">
    <property type="entry name" value="RNase_H_2"/>
    <property type="match status" value="1"/>
</dbReference>
<reference evidence="2 3" key="1">
    <citation type="submission" date="2024-09" db="EMBL/GenBank/DDBJ databases">
        <authorList>
            <person name="Sun Q."/>
            <person name="Mori K."/>
        </authorList>
    </citation>
    <scope>NUCLEOTIDE SEQUENCE [LARGE SCALE GENOMIC DNA]</scope>
    <source>
        <strain evidence="2 3">KCTC 52403</strain>
    </source>
</reference>
<name>A0ABV6SSK3_9GAMM</name>
<dbReference type="InterPro" id="IPR036397">
    <property type="entry name" value="RNaseH_sf"/>
</dbReference>
<sequence length="306" mass="32848">MSALAKKLAGLRSQAGAVPRAGAVPETGRTQAKGREVIPAAVEPDSAAAARVPAPASLSREATIAQLRTLLKIRAPATAAAPRSVDRALPGEEISPGLRYHEQWVPWAPGDAMLPLHGIGQEAVCRGHVLAFDTETTGLAGGTGTRAFMIGAADWRADGLRIRQLCITRLAAEEAMLEAFAAWLHPDTVLLSYNGKSYDRPLLSTRYRLARMPDPLPALRHVDLLHPVRRRYRGVWANCRLATAERELLGVLREDDLPGAEAPGAWLAYLRGGSAAKLRRVGLHNAQDLRSLCGLLEALQDVDAVA</sequence>
<evidence type="ECO:0000313" key="2">
    <source>
        <dbReference type="EMBL" id="MFC0716399.1"/>
    </source>
</evidence>
<dbReference type="Proteomes" id="UP001589898">
    <property type="component" value="Unassembled WGS sequence"/>
</dbReference>
<dbReference type="EMBL" id="JBHLTF010000004">
    <property type="protein sequence ID" value="MFC0716399.1"/>
    <property type="molecule type" value="Genomic_DNA"/>
</dbReference>
<keyword evidence="3" id="KW-1185">Reference proteome</keyword>
<dbReference type="RefSeq" id="WP_189498931.1">
    <property type="nucleotide sequence ID" value="NZ_BMZT01000012.1"/>
</dbReference>
<gene>
    <name evidence="2" type="ORF">ACFFFU_01300</name>
</gene>
<organism evidence="2 3">
    <name type="scientific">Luteimonas padinae</name>
    <dbReference type="NCBI Taxonomy" id="1714359"/>
    <lineage>
        <taxon>Bacteria</taxon>
        <taxon>Pseudomonadati</taxon>
        <taxon>Pseudomonadota</taxon>
        <taxon>Gammaproteobacteria</taxon>
        <taxon>Lysobacterales</taxon>
        <taxon>Lysobacteraceae</taxon>
        <taxon>Luteimonas</taxon>
    </lineage>
</organism>
<dbReference type="SUPFAM" id="SSF53098">
    <property type="entry name" value="Ribonuclease H-like"/>
    <property type="match status" value="1"/>
</dbReference>
<feature type="domain" description="YprB ribonuclease H-like" evidence="1">
    <location>
        <begin position="132"/>
        <end position="299"/>
    </location>
</feature>
<dbReference type="PANTHER" id="PTHR38462:SF1">
    <property type="entry name" value="YPRB RIBONUCLEASE H-LIKE DOMAIN-CONTAINING PROTEIN"/>
    <property type="match status" value="1"/>
</dbReference>
<dbReference type="Gene3D" id="3.30.420.10">
    <property type="entry name" value="Ribonuclease H-like superfamily/Ribonuclease H"/>
    <property type="match status" value="1"/>
</dbReference>
<dbReference type="PANTHER" id="PTHR38462">
    <property type="entry name" value="EXONUCLEASE-LIKE PROTEIN"/>
    <property type="match status" value="1"/>
</dbReference>
<proteinExistence type="predicted"/>
<dbReference type="InterPro" id="IPR038720">
    <property type="entry name" value="YprB_RNase_H-like_dom"/>
</dbReference>
<comment type="caution">
    <text evidence="2">The sequence shown here is derived from an EMBL/GenBank/DDBJ whole genome shotgun (WGS) entry which is preliminary data.</text>
</comment>
<protein>
    <submittedName>
        <fullName evidence="2">Ribonuclease H-like domain-containing protein</fullName>
    </submittedName>
</protein>
<accession>A0ABV6SSK3</accession>
<evidence type="ECO:0000313" key="3">
    <source>
        <dbReference type="Proteomes" id="UP001589898"/>
    </source>
</evidence>
<evidence type="ECO:0000259" key="1">
    <source>
        <dbReference type="Pfam" id="PF13482"/>
    </source>
</evidence>
<dbReference type="InterPro" id="IPR012337">
    <property type="entry name" value="RNaseH-like_sf"/>
</dbReference>